<evidence type="ECO:0000313" key="14">
    <source>
        <dbReference type="Proteomes" id="UP000697710"/>
    </source>
</evidence>
<evidence type="ECO:0000313" key="13">
    <source>
        <dbReference type="EMBL" id="MCA9730015.1"/>
    </source>
</evidence>
<name>A0A956RRG5_UNCEI</name>
<dbReference type="EC" id="7.1.1.-" evidence="11"/>
<keyword evidence="9 11" id="KW-0520">NAD</keyword>
<feature type="transmembrane region" description="Helical" evidence="11">
    <location>
        <begin position="60"/>
        <end position="81"/>
    </location>
</feature>
<dbReference type="AlphaFoldDB" id="A0A956RRG5"/>
<evidence type="ECO:0000256" key="3">
    <source>
        <dbReference type="ARBA" id="ARBA00022448"/>
    </source>
</evidence>
<feature type="transmembrane region" description="Helical" evidence="11">
    <location>
        <begin position="87"/>
        <end position="108"/>
    </location>
</feature>
<comment type="caution">
    <text evidence="13">The sequence shown here is derived from an EMBL/GenBank/DDBJ whole genome shotgun (WGS) entry which is preliminary data.</text>
</comment>
<sequence length="118" mass="13295">MDYSYTPLLFVLPLAIMIPAVMIVLGAKLGPKKPSEAKSVPYESGIAPPTSAEQRFPVRFYLVAVSFLLFDIEAVFLFPWAVRFDALGWFGFWAMSIFLGILVLGLVYEWRKGGLEWT</sequence>
<comment type="subunit">
    <text evidence="11">NDH-1 is composed of 14 different subunits. Subunits NuoA, H, J, K, L, M, N constitute the membrane sector of the complex.</text>
</comment>
<evidence type="ECO:0000256" key="12">
    <source>
        <dbReference type="RuleBase" id="RU003639"/>
    </source>
</evidence>
<dbReference type="GO" id="GO:0048038">
    <property type="term" value="F:quinone binding"/>
    <property type="evidence" value="ECO:0007669"/>
    <property type="project" value="UniProtKB-KW"/>
</dbReference>
<keyword evidence="4 11" id="KW-1003">Cell membrane</keyword>
<dbReference type="InterPro" id="IPR038430">
    <property type="entry name" value="NDAH_ubi_oxred_su3_sf"/>
</dbReference>
<dbReference type="HAMAP" id="MF_01394">
    <property type="entry name" value="NDH1_NuoA"/>
    <property type="match status" value="1"/>
</dbReference>
<proteinExistence type="inferred from homology"/>
<keyword evidence="10 11" id="KW-0472">Membrane</keyword>
<evidence type="ECO:0000256" key="9">
    <source>
        <dbReference type="ARBA" id="ARBA00023027"/>
    </source>
</evidence>
<dbReference type="PANTHER" id="PTHR11058:SF22">
    <property type="entry name" value="NADH-QUINONE OXIDOREDUCTASE SUBUNIT A"/>
    <property type="match status" value="1"/>
</dbReference>
<evidence type="ECO:0000256" key="8">
    <source>
        <dbReference type="ARBA" id="ARBA00022989"/>
    </source>
</evidence>
<keyword evidence="8 11" id="KW-1133">Transmembrane helix</keyword>
<dbReference type="GO" id="GO:0005886">
    <property type="term" value="C:plasma membrane"/>
    <property type="evidence" value="ECO:0007669"/>
    <property type="project" value="UniProtKB-SubCell"/>
</dbReference>
<keyword evidence="11" id="KW-0830">Ubiquinone</keyword>
<comment type="subcellular location">
    <subcellularLocation>
        <location evidence="11 12">Cell membrane</location>
        <topology evidence="11 12">Multi-pass membrane protein</topology>
    </subcellularLocation>
    <subcellularLocation>
        <location evidence="1">Membrane</location>
        <topology evidence="1">Multi-pass membrane protein</topology>
    </subcellularLocation>
</comment>
<evidence type="ECO:0000256" key="10">
    <source>
        <dbReference type="ARBA" id="ARBA00023136"/>
    </source>
</evidence>
<keyword evidence="13" id="KW-0560">Oxidoreductase</keyword>
<evidence type="ECO:0000256" key="1">
    <source>
        <dbReference type="ARBA" id="ARBA00004141"/>
    </source>
</evidence>
<feature type="transmembrane region" description="Helical" evidence="11">
    <location>
        <begin position="6"/>
        <end position="25"/>
    </location>
</feature>
<keyword evidence="7 11" id="KW-1278">Translocase</keyword>
<comment type="function">
    <text evidence="11">NDH-1 shuttles electrons from NADH, via FMN and iron-sulfur (Fe-S) centers, to quinones in the respiratory chain. The immediate electron acceptor for the enzyme in this species is believed to be ubiquinone. Couples the redox reaction to proton translocation (for every two electrons transferred, four hydrogen ions are translocated across the cytoplasmic membrane), and thus conserves the redox energy in a proton gradient.</text>
</comment>
<keyword evidence="5 11" id="KW-0812">Transmembrane</keyword>
<dbReference type="Pfam" id="PF00507">
    <property type="entry name" value="Oxidored_q4"/>
    <property type="match status" value="1"/>
</dbReference>
<evidence type="ECO:0000256" key="7">
    <source>
        <dbReference type="ARBA" id="ARBA00022967"/>
    </source>
</evidence>
<evidence type="ECO:0000256" key="6">
    <source>
        <dbReference type="ARBA" id="ARBA00022719"/>
    </source>
</evidence>
<dbReference type="InterPro" id="IPR000440">
    <property type="entry name" value="NADH_UbQ/plastoQ_OxRdtase_su3"/>
</dbReference>
<comment type="catalytic activity">
    <reaction evidence="11 12">
        <text>a quinone + NADH + 5 H(+)(in) = a quinol + NAD(+) + 4 H(+)(out)</text>
        <dbReference type="Rhea" id="RHEA:57888"/>
        <dbReference type="ChEBI" id="CHEBI:15378"/>
        <dbReference type="ChEBI" id="CHEBI:24646"/>
        <dbReference type="ChEBI" id="CHEBI:57540"/>
        <dbReference type="ChEBI" id="CHEBI:57945"/>
        <dbReference type="ChEBI" id="CHEBI:132124"/>
    </reaction>
</comment>
<protein>
    <recommendedName>
        <fullName evidence="11">NADH-quinone oxidoreductase subunit A</fullName>
        <ecNumber evidence="11">7.1.1.-</ecNumber>
    </recommendedName>
    <alternativeName>
        <fullName evidence="11">NADH dehydrogenase I subunit A</fullName>
    </alternativeName>
    <alternativeName>
        <fullName evidence="11">NDH-1 subunit A</fullName>
    </alternativeName>
    <alternativeName>
        <fullName evidence="11">NUO1</fullName>
    </alternativeName>
</protein>
<dbReference type="EMBL" id="JAGQHR010000943">
    <property type="protein sequence ID" value="MCA9730015.1"/>
    <property type="molecule type" value="Genomic_DNA"/>
</dbReference>
<reference evidence="13" key="1">
    <citation type="submission" date="2020-04" db="EMBL/GenBank/DDBJ databases">
        <authorList>
            <person name="Zhang T."/>
        </authorList>
    </citation>
    <scope>NUCLEOTIDE SEQUENCE</scope>
    <source>
        <strain evidence="13">HKST-UBA01</strain>
    </source>
</reference>
<accession>A0A956RRG5</accession>
<comment type="similarity">
    <text evidence="2 11 12">Belongs to the complex I subunit 3 family.</text>
</comment>
<dbReference type="Gene3D" id="1.20.58.1610">
    <property type="entry name" value="NADH:ubiquinone/plastoquinone oxidoreductase, chain 3"/>
    <property type="match status" value="1"/>
</dbReference>
<evidence type="ECO:0000256" key="2">
    <source>
        <dbReference type="ARBA" id="ARBA00008472"/>
    </source>
</evidence>
<evidence type="ECO:0000256" key="5">
    <source>
        <dbReference type="ARBA" id="ARBA00022692"/>
    </source>
</evidence>
<keyword evidence="6 11" id="KW-0874">Quinone</keyword>
<dbReference type="GO" id="GO:0030964">
    <property type="term" value="C:NADH dehydrogenase complex"/>
    <property type="evidence" value="ECO:0007669"/>
    <property type="project" value="TreeGrafter"/>
</dbReference>
<evidence type="ECO:0000256" key="11">
    <source>
        <dbReference type="HAMAP-Rule" id="MF_01394"/>
    </source>
</evidence>
<dbReference type="GO" id="GO:0008137">
    <property type="term" value="F:NADH dehydrogenase (ubiquinone) activity"/>
    <property type="evidence" value="ECO:0007669"/>
    <property type="project" value="InterPro"/>
</dbReference>
<keyword evidence="3 11" id="KW-0813">Transport</keyword>
<reference evidence="13" key="2">
    <citation type="journal article" date="2021" name="Microbiome">
        <title>Successional dynamics and alternative stable states in a saline activated sludge microbial community over 9 years.</title>
        <authorList>
            <person name="Wang Y."/>
            <person name="Ye J."/>
            <person name="Ju F."/>
            <person name="Liu L."/>
            <person name="Boyd J.A."/>
            <person name="Deng Y."/>
            <person name="Parks D.H."/>
            <person name="Jiang X."/>
            <person name="Yin X."/>
            <person name="Woodcroft B.J."/>
            <person name="Tyson G.W."/>
            <person name="Hugenholtz P."/>
            <person name="Polz M.F."/>
            <person name="Zhang T."/>
        </authorList>
    </citation>
    <scope>NUCLEOTIDE SEQUENCE</scope>
    <source>
        <strain evidence="13">HKST-UBA01</strain>
    </source>
</reference>
<dbReference type="GO" id="GO:0050136">
    <property type="term" value="F:NADH dehydrogenase (quinone) (non-electrogenic) activity"/>
    <property type="evidence" value="ECO:0007669"/>
    <property type="project" value="UniProtKB-UniRule"/>
</dbReference>
<organism evidence="13 14">
    <name type="scientific">Eiseniibacteriota bacterium</name>
    <dbReference type="NCBI Taxonomy" id="2212470"/>
    <lineage>
        <taxon>Bacteria</taxon>
        <taxon>Candidatus Eiseniibacteriota</taxon>
    </lineage>
</organism>
<gene>
    <name evidence="13" type="primary">ndhC</name>
    <name evidence="11" type="synonym">nuoA</name>
    <name evidence="13" type="ORF">KC729_20190</name>
</gene>
<dbReference type="PANTHER" id="PTHR11058">
    <property type="entry name" value="NADH-UBIQUINONE OXIDOREDUCTASE CHAIN 3"/>
    <property type="match status" value="1"/>
</dbReference>
<dbReference type="InterPro" id="IPR023043">
    <property type="entry name" value="NAD(P)H_OxRDtase_bac/plastid"/>
</dbReference>
<evidence type="ECO:0000256" key="4">
    <source>
        <dbReference type="ARBA" id="ARBA00022475"/>
    </source>
</evidence>
<dbReference type="Proteomes" id="UP000697710">
    <property type="component" value="Unassembled WGS sequence"/>
</dbReference>